<organism evidence="3 4">
    <name type="scientific">Aquatica leii</name>
    <dbReference type="NCBI Taxonomy" id="1421715"/>
    <lineage>
        <taxon>Eukaryota</taxon>
        <taxon>Metazoa</taxon>
        <taxon>Ecdysozoa</taxon>
        <taxon>Arthropoda</taxon>
        <taxon>Hexapoda</taxon>
        <taxon>Insecta</taxon>
        <taxon>Pterygota</taxon>
        <taxon>Neoptera</taxon>
        <taxon>Endopterygota</taxon>
        <taxon>Coleoptera</taxon>
        <taxon>Polyphaga</taxon>
        <taxon>Elateriformia</taxon>
        <taxon>Elateroidea</taxon>
        <taxon>Lampyridae</taxon>
        <taxon>Luciolinae</taxon>
        <taxon>Aquatica</taxon>
    </lineage>
</organism>
<name>A0AAN7P0A8_9COLE</name>
<dbReference type="AlphaFoldDB" id="A0AAN7P0A8"/>
<reference evidence="4" key="1">
    <citation type="submission" date="2023-01" db="EMBL/GenBank/DDBJ databases">
        <title>Key to firefly adult light organ development and bioluminescence: homeobox transcription factors regulate luciferase expression and transportation to peroxisome.</title>
        <authorList>
            <person name="Fu X."/>
        </authorList>
    </citation>
    <scope>NUCLEOTIDE SEQUENCE [LARGE SCALE GENOMIC DNA]</scope>
</reference>
<proteinExistence type="predicted"/>
<evidence type="ECO:0000313" key="4">
    <source>
        <dbReference type="Proteomes" id="UP001353858"/>
    </source>
</evidence>
<feature type="compositionally biased region" description="Polar residues" evidence="1">
    <location>
        <begin position="236"/>
        <end position="247"/>
    </location>
</feature>
<feature type="signal peptide" evidence="2">
    <location>
        <begin position="1"/>
        <end position="15"/>
    </location>
</feature>
<protein>
    <submittedName>
        <fullName evidence="3">Uncharacterized protein</fullName>
    </submittedName>
</protein>
<feature type="chain" id="PRO_5043009558" evidence="2">
    <location>
        <begin position="16"/>
        <end position="276"/>
    </location>
</feature>
<evidence type="ECO:0000313" key="3">
    <source>
        <dbReference type="EMBL" id="KAK4877495.1"/>
    </source>
</evidence>
<accession>A0AAN7P0A8</accession>
<feature type="region of interest" description="Disordered" evidence="1">
    <location>
        <begin position="202"/>
        <end position="248"/>
    </location>
</feature>
<keyword evidence="4" id="KW-1185">Reference proteome</keyword>
<evidence type="ECO:0000256" key="2">
    <source>
        <dbReference type="SAM" id="SignalP"/>
    </source>
</evidence>
<comment type="caution">
    <text evidence="3">The sequence shown here is derived from an EMBL/GenBank/DDBJ whole genome shotgun (WGS) entry which is preliminary data.</text>
</comment>
<dbReference type="Proteomes" id="UP001353858">
    <property type="component" value="Unassembled WGS sequence"/>
</dbReference>
<keyword evidence="2" id="KW-0732">Signal</keyword>
<evidence type="ECO:0000256" key="1">
    <source>
        <dbReference type="SAM" id="MobiDB-lite"/>
    </source>
</evidence>
<dbReference type="EMBL" id="JARPUR010000004">
    <property type="protein sequence ID" value="KAK4877495.1"/>
    <property type="molecule type" value="Genomic_DNA"/>
</dbReference>
<sequence length="276" mass="30822">MRQLVFVVLLPFILCKSSHNARQARWFGRTYTETKIQTDTVTSIMPSSCVHVEATLPPCRGLRNLQSFPEFIGREVYPNHLKGRQLVEQPKIISKNQSQVVLAPVNETKVVGWAEYLGLVGPTITVTEIHFKTTTVIDPRTMVTFSVKGCKPSRLPMDLDRCPVSSQYSVDEIVPANVLSLIVPTAVANELSFNNVKRSKDIDLEPSSPSIAESLPMTATEDLSNIESSDEEENTDNCSLRSTSEDGSITEFLMELEEQRKEEQSFKSVVEKEVGD</sequence>
<gene>
    <name evidence="3" type="ORF">RN001_010001</name>
</gene>